<evidence type="ECO:0000256" key="5">
    <source>
        <dbReference type="ARBA" id="ARBA00023136"/>
    </source>
</evidence>
<evidence type="ECO:0000256" key="1">
    <source>
        <dbReference type="ARBA" id="ARBA00004651"/>
    </source>
</evidence>
<keyword evidence="4 6" id="KW-1133">Transmembrane helix</keyword>
<feature type="transmembrane region" description="Helical" evidence="6">
    <location>
        <begin position="457"/>
        <end position="477"/>
    </location>
</feature>
<dbReference type="InterPro" id="IPR050833">
    <property type="entry name" value="Poly_Biosynth_Transport"/>
</dbReference>
<feature type="transmembrane region" description="Helical" evidence="6">
    <location>
        <begin position="47"/>
        <end position="66"/>
    </location>
</feature>
<name>A0ABY3ZUI2_9STAP</name>
<feature type="transmembrane region" description="Helical" evidence="6">
    <location>
        <begin position="142"/>
        <end position="165"/>
    </location>
</feature>
<dbReference type="RefSeq" id="WP_243365806.1">
    <property type="nucleotide sequence ID" value="NZ_CP094348.1"/>
</dbReference>
<reference evidence="7" key="1">
    <citation type="submission" date="2022-03" db="EMBL/GenBank/DDBJ databases">
        <authorList>
            <person name="Vrbovska V."/>
            <person name="Kovarovic V."/>
            <person name="Botka T."/>
            <person name="Pantucek R."/>
        </authorList>
    </citation>
    <scope>NUCLEOTIDE SEQUENCE</scope>
    <source>
        <strain evidence="7">CCM 2609</strain>
    </source>
</reference>
<dbReference type="CDD" id="cd13124">
    <property type="entry name" value="MATE_SpoVB_like"/>
    <property type="match status" value="1"/>
</dbReference>
<keyword evidence="2" id="KW-1003">Cell membrane</keyword>
<protein>
    <submittedName>
        <fullName evidence="7">Polysaccharide biosynthesis protein</fullName>
    </submittedName>
</protein>
<organism evidence="7 8">
    <name type="scientific">Macrococcus armenti</name>
    <dbReference type="NCBI Taxonomy" id="2875764"/>
    <lineage>
        <taxon>Bacteria</taxon>
        <taxon>Bacillati</taxon>
        <taxon>Bacillota</taxon>
        <taxon>Bacilli</taxon>
        <taxon>Bacillales</taxon>
        <taxon>Staphylococcaceae</taxon>
        <taxon>Macrococcus</taxon>
    </lineage>
</organism>
<dbReference type="Proteomes" id="UP000830343">
    <property type="component" value="Chromosome"/>
</dbReference>
<dbReference type="Pfam" id="PF01943">
    <property type="entry name" value="Polysacc_synt"/>
    <property type="match status" value="1"/>
</dbReference>
<evidence type="ECO:0000256" key="6">
    <source>
        <dbReference type="SAM" id="Phobius"/>
    </source>
</evidence>
<feature type="transmembrane region" description="Helical" evidence="6">
    <location>
        <begin position="214"/>
        <end position="237"/>
    </location>
</feature>
<sequence length="502" mass="55979">MESKPVFNSVIILTFTMLLVKVLSAIYRVPYQNILGDTGLYAYQQVYPIIAIVSVLSLNAIPSVVSQSRYSNAFMKQLHVWLFVISVLLLISTALCSEQIAQMMGDRALSGMLKVSALVLLPFPFVSLARGILQKRHMMEQIAISQVIDQVIRVGTILIAILLYVNIDLTVYDSGVISILGSFLGLSGAFVYLKYKGIRITDNETNISEEGSHYRQFITLIFFYSLSYLVLIIWQLVDSFTIINQLKQVMSLNEARDLKGIYDRGSSLIQVGLIVTTSFSLVLIPVLAKCKHDDDIKNMQSYASSALKITLIFSSAAAVGLMNLIRPLNLFLFKTANGYEALAIYMISVIFVSLIIMFTAMLQIFNAYKVQVAAVAIGVMVKLMLNVIMVQQLNIVGASIATVAGLFMYAAILYIKVKALYDLSLNTFLVRWIGTLIVMSVLIQCVLLIPFDSRMQAMGVSLIGIVIGLIIVLYAMIRWKIISIDEWQHLPFGNVMIKFMKE</sequence>
<feature type="transmembrane region" description="Helical" evidence="6">
    <location>
        <begin position="78"/>
        <end position="95"/>
    </location>
</feature>
<keyword evidence="5 6" id="KW-0472">Membrane</keyword>
<evidence type="ECO:0000313" key="7">
    <source>
        <dbReference type="EMBL" id="UOB20457.1"/>
    </source>
</evidence>
<dbReference type="PANTHER" id="PTHR30250">
    <property type="entry name" value="PST FAMILY PREDICTED COLANIC ACID TRANSPORTER"/>
    <property type="match status" value="1"/>
</dbReference>
<feature type="transmembrane region" description="Helical" evidence="6">
    <location>
        <begin position="395"/>
        <end position="417"/>
    </location>
</feature>
<dbReference type="InterPro" id="IPR002797">
    <property type="entry name" value="Polysacc_synth"/>
</dbReference>
<dbReference type="InterPro" id="IPR024923">
    <property type="entry name" value="PG_synth_SpoVB"/>
</dbReference>
<proteinExistence type="predicted"/>
<feature type="transmembrane region" description="Helical" evidence="6">
    <location>
        <begin position="171"/>
        <end position="193"/>
    </location>
</feature>
<evidence type="ECO:0000256" key="4">
    <source>
        <dbReference type="ARBA" id="ARBA00022989"/>
    </source>
</evidence>
<feature type="transmembrane region" description="Helical" evidence="6">
    <location>
        <begin position="268"/>
        <end position="288"/>
    </location>
</feature>
<feature type="transmembrane region" description="Helical" evidence="6">
    <location>
        <begin position="115"/>
        <end position="133"/>
    </location>
</feature>
<feature type="transmembrane region" description="Helical" evidence="6">
    <location>
        <begin position="7"/>
        <end position="27"/>
    </location>
</feature>
<gene>
    <name evidence="7" type="ORF">MRZ06_10880</name>
</gene>
<reference evidence="7" key="2">
    <citation type="submission" date="2022-04" db="EMBL/GenBank/DDBJ databases">
        <title>Antimicrobial genetic elements in methicillin-resistant Macrococcus armenti.</title>
        <authorList>
            <person name="Keller J.E."/>
            <person name="Schwendener S."/>
            <person name="Pantucek R."/>
            <person name="Perreten V."/>
        </authorList>
    </citation>
    <scope>NUCLEOTIDE SEQUENCE</scope>
    <source>
        <strain evidence="7">CCM 2609</strain>
    </source>
</reference>
<evidence type="ECO:0000256" key="3">
    <source>
        <dbReference type="ARBA" id="ARBA00022692"/>
    </source>
</evidence>
<dbReference type="PANTHER" id="PTHR30250:SF29">
    <property type="entry name" value="POLYSACCHARIDE BIOSYNTHESIS PROTEIN C-TERMINAL DOMAIN-CONTAINING PROTEIN"/>
    <property type="match status" value="1"/>
</dbReference>
<accession>A0ABY3ZUI2</accession>
<evidence type="ECO:0000313" key="8">
    <source>
        <dbReference type="Proteomes" id="UP000830343"/>
    </source>
</evidence>
<dbReference type="EMBL" id="CP094348">
    <property type="protein sequence ID" value="UOB20457.1"/>
    <property type="molecule type" value="Genomic_DNA"/>
</dbReference>
<evidence type="ECO:0000256" key="2">
    <source>
        <dbReference type="ARBA" id="ARBA00022475"/>
    </source>
</evidence>
<feature type="transmembrane region" description="Helical" evidence="6">
    <location>
        <begin position="372"/>
        <end position="389"/>
    </location>
</feature>
<feature type="transmembrane region" description="Helical" evidence="6">
    <location>
        <begin position="342"/>
        <end position="365"/>
    </location>
</feature>
<feature type="transmembrane region" description="Helical" evidence="6">
    <location>
        <begin position="309"/>
        <end position="330"/>
    </location>
</feature>
<keyword evidence="3 6" id="KW-0812">Transmembrane</keyword>
<comment type="subcellular location">
    <subcellularLocation>
        <location evidence="1">Cell membrane</location>
        <topology evidence="1">Multi-pass membrane protein</topology>
    </subcellularLocation>
</comment>
<feature type="transmembrane region" description="Helical" evidence="6">
    <location>
        <begin position="429"/>
        <end position="451"/>
    </location>
</feature>
<keyword evidence="8" id="KW-1185">Reference proteome</keyword>